<evidence type="ECO:0000313" key="2">
    <source>
        <dbReference type="Proteomes" id="UP000054563"/>
    </source>
</evidence>
<accession>A0A0P6Q2X4</accession>
<dbReference type="Proteomes" id="UP000054563">
    <property type="component" value="Unassembled WGS sequence"/>
</dbReference>
<gene>
    <name evidence="1" type="ORF">CIHG_10561</name>
</gene>
<name>A0A0P6Q2X4_COCIT</name>
<dbReference type="VEuPathDB" id="FungiDB:CIHG_10561"/>
<organism evidence="1 2">
    <name type="scientific">Coccidioides immitis H538.4</name>
    <dbReference type="NCBI Taxonomy" id="396776"/>
    <lineage>
        <taxon>Eukaryota</taxon>
        <taxon>Fungi</taxon>
        <taxon>Dikarya</taxon>
        <taxon>Ascomycota</taxon>
        <taxon>Pezizomycotina</taxon>
        <taxon>Eurotiomycetes</taxon>
        <taxon>Eurotiomycetidae</taxon>
        <taxon>Onygenales</taxon>
        <taxon>Onygenaceae</taxon>
        <taxon>Coccidioides</taxon>
    </lineage>
</organism>
<dbReference type="EMBL" id="AASO01004061">
    <property type="protein sequence ID" value="KMU82167.1"/>
    <property type="molecule type" value="Genomic_DNA"/>
</dbReference>
<evidence type="ECO:0000313" key="1">
    <source>
        <dbReference type="EMBL" id="KMU82167.1"/>
    </source>
</evidence>
<reference evidence="1 2" key="1">
    <citation type="journal article" date="2010" name="Genome Res.">
        <title>Population genomic sequencing of Coccidioides fungi reveals recent hybridization and transposon control.</title>
        <authorList>
            <person name="Neafsey D.E."/>
            <person name="Barker B.M."/>
            <person name="Sharpton T.J."/>
            <person name="Stajich J.E."/>
            <person name="Park D.J."/>
            <person name="Whiston E."/>
            <person name="Hung C.-Y."/>
            <person name="McMahan C."/>
            <person name="White J."/>
            <person name="Sykes S."/>
            <person name="Heiman D."/>
            <person name="Young S."/>
            <person name="Zeng Q."/>
            <person name="Abouelleil A."/>
            <person name="Aftuck L."/>
            <person name="Bessette D."/>
            <person name="Brown A."/>
            <person name="FitzGerald M."/>
            <person name="Lui A."/>
            <person name="Macdonald J.P."/>
            <person name="Priest M."/>
            <person name="Orbach M.J."/>
            <person name="Galgiani J.N."/>
            <person name="Kirkland T.N."/>
            <person name="Cole G.T."/>
            <person name="Birren B.W."/>
            <person name="Henn M.R."/>
            <person name="Taylor J.W."/>
            <person name="Rounsley S.D."/>
        </authorList>
    </citation>
    <scope>NUCLEOTIDE SEQUENCE [LARGE SCALE GENOMIC DNA]</scope>
    <source>
        <strain evidence="1 2">H538.4</strain>
    </source>
</reference>
<proteinExistence type="predicted"/>
<protein>
    <submittedName>
        <fullName evidence="1">Uncharacterized protein</fullName>
    </submittedName>
</protein>
<dbReference type="AlphaFoldDB" id="A0A0P6Q2X4"/>
<sequence>MSKLLEFNPAGKVMEVKDIRNNSPVSSMLGLPKRPLIGTHLAFLANISRGPIEALTVHSQLAGH</sequence>
<comment type="caution">
    <text evidence="1">The sequence shown here is derived from an EMBL/GenBank/DDBJ whole genome shotgun (WGS) entry which is preliminary data.</text>
</comment>